<dbReference type="InterPro" id="IPR024211">
    <property type="entry name" value="DUF3841"/>
</dbReference>
<reference evidence="1 2" key="1">
    <citation type="submission" date="2020-08" db="EMBL/GenBank/DDBJ databases">
        <title>A Genomic Blueprint of the Chicken Gut Microbiome.</title>
        <authorList>
            <person name="Gilroy R."/>
            <person name="Ravi A."/>
            <person name="Getino M."/>
            <person name="Pursley I."/>
            <person name="Horton D.L."/>
            <person name="Alikhan N.-F."/>
            <person name="Baker D."/>
            <person name="Gharbi K."/>
            <person name="Hall N."/>
            <person name="Watson M."/>
            <person name="Adriaenssens E.M."/>
            <person name="Foster-Nyarko E."/>
            <person name="Jarju S."/>
            <person name="Secka A."/>
            <person name="Antonio M."/>
            <person name="Oren A."/>
            <person name="Chaudhuri R."/>
            <person name="La Ragione R.M."/>
            <person name="Hildebrand F."/>
            <person name="Pallen M.J."/>
        </authorList>
    </citation>
    <scope>NUCLEOTIDE SEQUENCE [LARGE SCALE GENOMIC DNA]</scope>
    <source>
        <strain evidence="1 2">Re31</strain>
    </source>
</reference>
<dbReference type="Proteomes" id="UP000640930">
    <property type="component" value="Unassembled WGS sequence"/>
</dbReference>
<sequence length="175" mass="20916">MIVYSVQKLEAYHLMRDQGYLEGSLELAMFPEAYKWMMGQMAKRLPRYNGQAGPIWVWNRRVNRNERALLPKGSKGVILKLNIPCQDILWSSFEDWHFILNKVPITFDEKEWMKFEKLDFPEKEVIATWERLFDLEWLANRPKEWAGDIQNNRLQGVTPKIKMDQLLKVERFIAK</sequence>
<protein>
    <submittedName>
        <fullName evidence="1">DUF3841 domain-containing protein</fullName>
    </submittedName>
</protein>
<keyword evidence="2" id="KW-1185">Reference proteome</keyword>
<evidence type="ECO:0000313" key="2">
    <source>
        <dbReference type="Proteomes" id="UP000640930"/>
    </source>
</evidence>
<evidence type="ECO:0000313" key="1">
    <source>
        <dbReference type="EMBL" id="MBD8026287.1"/>
    </source>
</evidence>
<dbReference type="RefSeq" id="WP_191706792.1">
    <property type="nucleotide sequence ID" value="NZ_JACSQA010000006.1"/>
</dbReference>
<dbReference type="Pfam" id="PF12952">
    <property type="entry name" value="DUF3841"/>
    <property type="match status" value="1"/>
</dbReference>
<comment type="caution">
    <text evidence="1">The sequence shown here is derived from an EMBL/GenBank/DDBJ whole genome shotgun (WGS) entry which is preliminary data.</text>
</comment>
<accession>A0ABR8XAU0</accession>
<gene>
    <name evidence="1" type="ORF">H9636_06405</name>
</gene>
<proteinExistence type="predicted"/>
<dbReference type="EMBL" id="JACSQA010000006">
    <property type="protein sequence ID" value="MBD8026287.1"/>
    <property type="molecule type" value="Genomic_DNA"/>
</dbReference>
<name>A0ABR8XAU0_9BACL</name>
<organism evidence="1 2">
    <name type="scientific">Ureibacillus galli</name>
    <dbReference type="NCBI Taxonomy" id="2762222"/>
    <lineage>
        <taxon>Bacteria</taxon>
        <taxon>Bacillati</taxon>
        <taxon>Bacillota</taxon>
        <taxon>Bacilli</taxon>
        <taxon>Bacillales</taxon>
        <taxon>Caryophanaceae</taxon>
        <taxon>Ureibacillus</taxon>
    </lineage>
</organism>